<reference evidence="1" key="1">
    <citation type="submission" date="2016-10" db="EMBL/GenBank/DDBJ databases">
        <authorList>
            <person name="Varghese N."/>
            <person name="Submissions S."/>
        </authorList>
    </citation>
    <scope>NUCLEOTIDE SEQUENCE [LARGE SCALE GENOMIC DNA]</scope>
    <source>
        <strain evidence="1">DSM 22082</strain>
    </source>
</reference>
<gene>
    <name evidence="1" type="ORF">SAMN04489751_2626</name>
</gene>
<dbReference type="STRING" id="629680.SAMN04489751_2626"/>
<proteinExistence type="predicted"/>
<dbReference type="Proteomes" id="UP000199700">
    <property type="component" value="Chromosome"/>
</dbReference>
<organism evidence="1 2">
    <name type="scientific">Brevibacterium sandarakinum</name>
    <dbReference type="NCBI Taxonomy" id="629680"/>
    <lineage>
        <taxon>Bacteria</taxon>
        <taxon>Bacillati</taxon>
        <taxon>Actinomycetota</taxon>
        <taxon>Actinomycetes</taxon>
        <taxon>Micrococcales</taxon>
        <taxon>Brevibacteriaceae</taxon>
        <taxon>Brevibacterium</taxon>
    </lineage>
</organism>
<keyword evidence="2" id="KW-1185">Reference proteome</keyword>
<evidence type="ECO:0000313" key="2">
    <source>
        <dbReference type="Proteomes" id="UP000199700"/>
    </source>
</evidence>
<dbReference type="EMBL" id="LT629739">
    <property type="protein sequence ID" value="SDS69856.1"/>
    <property type="molecule type" value="Genomic_DNA"/>
</dbReference>
<sequence length="183" mass="20182">MRVWGLMLLETVEGCRLKNGVGPDRSLRALLASGALKRGWGCQSRLVRMHLAQQPSPRSCRRARASGHAPETSRIELASHGHPAHLFLLSGDANGVSRWAEPHKQAGATQNDGCGHVQYLHSQGESAKSSTGENHGFLISRLESVVHVWNGTCGHTLCRRGRWRLLWNPTPLHQGGSKPLWQR</sequence>
<evidence type="ECO:0000313" key="1">
    <source>
        <dbReference type="EMBL" id="SDS69856.1"/>
    </source>
</evidence>
<dbReference type="AlphaFoldDB" id="A0A1H1UCC0"/>
<protein>
    <submittedName>
        <fullName evidence="1">Uncharacterized protein</fullName>
    </submittedName>
</protein>
<accession>A0A1H1UCC0</accession>
<name>A0A1H1UCC0_BRESA</name>